<feature type="domain" description="Glycosyltransferase 2-like" evidence="4">
    <location>
        <begin position="7"/>
        <end position="164"/>
    </location>
</feature>
<name>A0A937RBK0_9ACTN</name>
<evidence type="ECO:0000313" key="6">
    <source>
        <dbReference type="Proteomes" id="UP000604475"/>
    </source>
</evidence>
<dbReference type="AlphaFoldDB" id="A0A937RBK0"/>
<dbReference type="PANTHER" id="PTHR43685">
    <property type="entry name" value="GLYCOSYLTRANSFERASE"/>
    <property type="match status" value="1"/>
</dbReference>
<dbReference type="Pfam" id="PF00535">
    <property type="entry name" value="Glycos_transf_2"/>
    <property type="match status" value="1"/>
</dbReference>
<evidence type="ECO:0000256" key="1">
    <source>
        <dbReference type="ARBA" id="ARBA00006739"/>
    </source>
</evidence>
<dbReference type="GO" id="GO:0016757">
    <property type="term" value="F:glycosyltransferase activity"/>
    <property type="evidence" value="ECO:0007669"/>
    <property type="project" value="UniProtKB-KW"/>
</dbReference>
<dbReference type="InterPro" id="IPR029044">
    <property type="entry name" value="Nucleotide-diphossugar_trans"/>
</dbReference>
<dbReference type="Proteomes" id="UP000604475">
    <property type="component" value="Unassembled WGS sequence"/>
</dbReference>
<reference evidence="5" key="1">
    <citation type="submission" date="2020-12" db="EMBL/GenBank/DDBJ databases">
        <title>Genomic characterization of non-nitrogen-fixing Frankia strains.</title>
        <authorList>
            <person name="Carlos-Shanley C."/>
            <person name="Guerra T."/>
            <person name="Hahn D."/>
        </authorList>
    </citation>
    <scope>NUCLEOTIDE SEQUENCE</scope>
    <source>
        <strain evidence="5">CN6</strain>
    </source>
</reference>
<dbReference type="RefSeq" id="WP_203007186.1">
    <property type="nucleotide sequence ID" value="NZ_JADWYU010000380.1"/>
</dbReference>
<protein>
    <submittedName>
        <fullName evidence="5">Glycosyltransferase family 2 protein</fullName>
    </submittedName>
</protein>
<comment type="similarity">
    <text evidence="1">Belongs to the glycosyltransferase 2 family.</text>
</comment>
<accession>A0A937RBK0</accession>
<keyword evidence="2" id="KW-0328">Glycosyltransferase</keyword>
<keyword evidence="3" id="KW-0808">Transferase</keyword>
<evidence type="ECO:0000256" key="2">
    <source>
        <dbReference type="ARBA" id="ARBA00022676"/>
    </source>
</evidence>
<gene>
    <name evidence="5" type="ORF">I7412_18240</name>
</gene>
<organism evidence="5 6">
    <name type="scientific">Frankia nepalensis</name>
    <dbReference type="NCBI Taxonomy" id="1836974"/>
    <lineage>
        <taxon>Bacteria</taxon>
        <taxon>Bacillati</taxon>
        <taxon>Actinomycetota</taxon>
        <taxon>Actinomycetes</taxon>
        <taxon>Frankiales</taxon>
        <taxon>Frankiaceae</taxon>
        <taxon>Frankia</taxon>
    </lineage>
</organism>
<comment type="caution">
    <text evidence="5">The sequence shown here is derived from an EMBL/GenBank/DDBJ whole genome shotgun (WGS) entry which is preliminary data.</text>
</comment>
<evidence type="ECO:0000256" key="3">
    <source>
        <dbReference type="ARBA" id="ARBA00022679"/>
    </source>
</evidence>
<dbReference type="InterPro" id="IPR001173">
    <property type="entry name" value="Glyco_trans_2-like"/>
</dbReference>
<dbReference type="Gene3D" id="3.90.550.10">
    <property type="entry name" value="Spore Coat Polysaccharide Biosynthesis Protein SpsA, Chain A"/>
    <property type="match status" value="1"/>
</dbReference>
<dbReference type="EMBL" id="JAEACQ010000207">
    <property type="protein sequence ID" value="MBL7629061.1"/>
    <property type="molecule type" value="Genomic_DNA"/>
</dbReference>
<sequence length="278" mass="31159">MAVRVTAMMPAYNAEATIVEAVGSVLGQEFDDLELIVVDDGSTDGTVELVRAVGDSRVRVIENPSNVGRGAAHNQAIASARGRLIAVCDADDISLPHRFGLQVRFLDENPSAAVVSGQIDSFGEWGGPVRMHQYPTSRLDIEKRFRRGHMAIAHPAAMFRREVVVAAGGYSSECVRAQDLELFLRLAGTVGIRALDECLVHYRTSARFPAYRYWMQNANYRRYAVYSARMRRMMREPGAADQYLGKVRTRARMAMEPVNYARCRMLDLMPSQRTRELR</sequence>
<proteinExistence type="inferred from homology"/>
<evidence type="ECO:0000259" key="4">
    <source>
        <dbReference type="Pfam" id="PF00535"/>
    </source>
</evidence>
<keyword evidence="6" id="KW-1185">Reference proteome</keyword>
<dbReference type="SUPFAM" id="SSF53448">
    <property type="entry name" value="Nucleotide-diphospho-sugar transferases"/>
    <property type="match status" value="1"/>
</dbReference>
<dbReference type="PANTHER" id="PTHR43685:SF5">
    <property type="entry name" value="GLYCOSYLTRANSFERASE EPSE-RELATED"/>
    <property type="match status" value="1"/>
</dbReference>
<evidence type="ECO:0000313" key="5">
    <source>
        <dbReference type="EMBL" id="MBL7629061.1"/>
    </source>
</evidence>
<dbReference type="InterPro" id="IPR050834">
    <property type="entry name" value="Glycosyltransf_2"/>
</dbReference>